<keyword evidence="4" id="KW-1185">Reference proteome</keyword>
<dbReference type="EC" id="5.6.2.3" evidence="1"/>
<dbReference type="Gene3D" id="3.40.50.300">
    <property type="entry name" value="P-loop containing nucleotide triphosphate hydrolases"/>
    <property type="match status" value="2"/>
</dbReference>
<dbReference type="GO" id="GO:0043139">
    <property type="term" value="F:5'-3' DNA helicase activity"/>
    <property type="evidence" value="ECO:0007669"/>
    <property type="project" value="UniProtKB-EC"/>
</dbReference>
<keyword evidence="1" id="KW-0547">Nucleotide-binding</keyword>
<dbReference type="SUPFAM" id="SSF52540">
    <property type="entry name" value="P-loop containing nucleoside triphosphate hydrolases"/>
    <property type="match status" value="2"/>
</dbReference>
<name>A0A151ITM0_9HYME</name>
<accession>A0A151ITM0</accession>
<dbReference type="InterPro" id="IPR010285">
    <property type="entry name" value="DNA_helicase_pif1-like_DEAD"/>
</dbReference>
<dbReference type="PANTHER" id="PTHR10492">
    <property type="match status" value="1"/>
</dbReference>
<keyword evidence="1" id="KW-0227">DNA damage</keyword>
<reference evidence="3 4" key="1">
    <citation type="submission" date="2015-09" db="EMBL/GenBank/DDBJ databases">
        <title>Trachymyrmex cornetzi WGS genome.</title>
        <authorList>
            <person name="Nygaard S."/>
            <person name="Hu H."/>
            <person name="Boomsma J."/>
            <person name="Zhang G."/>
        </authorList>
    </citation>
    <scope>NUCLEOTIDE SEQUENCE [LARGE SCALE GENOMIC DNA]</scope>
    <source>
        <strain evidence="3">Tcor2-1</strain>
        <tissue evidence="3">Whole body</tissue>
    </source>
</reference>
<dbReference type="CDD" id="cd18809">
    <property type="entry name" value="SF1_C_RecD"/>
    <property type="match status" value="1"/>
</dbReference>
<dbReference type="Proteomes" id="UP000078492">
    <property type="component" value="Unassembled WGS sequence"/>
</dbReference>
<comment type="cofactor">
    <cofactor evidence="1">
        <name>Mg(2+)</name>
        <dbReference type="ChEBI" id="CHEBI:18420"/>
    </cofactor>
</comment>
<dbReference type="InterPro" id="IPR027417">
    <property type="entry name" value="P-loop_NTPase"/>
</dbReference>
<organism evidence="3 4">
    <name type="scientific">Trachymyrmex cornetzi</name>
    <dbReference type="NCBI Taxonomy" id="471704"/>
    <lineage>
        <taxon>Eukaryota</taxon>
        <taxon>Metazoa</taxon>
        <taxon>Ecdysozoa</taxon>
        <taxon>Arthropoda</taxon>
        <taxon>Hexapoda</taxon>
        <taxon>Insecta</taxon>
        <taxon>Pterygota</taxon>
        <taxon>Neoptera</taxon>
        <taxon>Endopterygota</taxon>
        <taxon>Hymenoptera</taxon>
        <taxon>Apocrita</taxon>
        <taxon>Aculeata</taxon>
        <taxon>Formicoidea</taxon>
        <taxon>Formicidae</taxon>
        <taxon>Myrmicinae</taxon>
        <taxon>Trachymyrmex</taxon>
    </lineage>
</organism>
<dbReference type="PANTHER" id="PTHR10492:SF57">
    <property type="entry name" value="ATP-DEPENDENT DNA HELICASE"/>
    <property type="match status" value="1"/>
</dbReference>
<dbReference type="GO" id="GO:0006310">
    <property type="term" value="P:DNA recombination"/>
    <property type="evidence" value="ECO:0007669"/>
    <property type="project" value="UniProtKB-KW"/>
</dbReference>
<dbReference type="GO" id="GO:0000723">
    <property type="term" value="P:telomere maintenance"/>
    <property type="evidence" value="ECO:0007669"/>
    <property type="project" value="InterPro"/>
</dbReference>
<evidence type="ECO:0000313" key="4">
    <source>
        <dbReference type="Proteomes" id="UP000078492"/>
    </source>
</evidence>
<dbReference type="AlphaFoldDB" id="A0A151ITM0"/>
<dbReference type="GO" id="GO:0005524">
    <property type="term" value="F:ATP binding"/>
    <property type="evidence" value="ECO:0007669"/>
    <property type="project" value="UniProtKB-KW"/>
</dbReference>
<dbReference type="EMBL" id="KQ981002">
    <property type="protein sequence ID" value="KYN10408.1"/>
    <property type="molecule type" value="Genomic_DNA"/>
</dbReference>
<keyword evidence="1 3" id="KW-0347">Helicase</keyword>
<evidence type="ECO:0000313" key="3">
    <source>
        <dbReference type="EMBL" id="KYN10408.1"/>
    </source>
</evidence>
<keyword evidence="1" id="KW-0233">DNA recombination</keyword>
<feature type="non-terminal residue" evidence="3">
    <location>
        <position position="1"/>
    </location>
</feature>
<protein>
    <recommendedName>
        <fullName evidence="1">ATP-dependent DNA helicase</fullName>
        <ecNumber evidence="1">5.6.2.3</ecNumber>
    </recommendedName>
</protein>
<feature type="domain" description="DNA helicase Pif1-like DEAD-box helicase" evidence="2">
    <location>
        <begin position="565"/>
        <end position="756"/>
    </location>
</feature>
<evidence type="ECO:0000256" key="1">
    <source>
        <dbReference type="RuleBase" id="RU363044"/>
    </source>
</evidence>
<keyword evidence="1" id="KW-0378">Hydrolase</keyword>
<dbReference type="STRING" id="471704.A0A151ITM0"/>
<comment type="catalytic activity">
    <reaction evidence="1">
        <text>ATP + H2O = ADP + phosphate + H(+)</text>
        <dbReference type="Rhea" id="RHEA:13065"/>
        <dbReference type="ChEBI" id="CHEBI:15377"/>
        <dbReference type="ChEBI" id="CHEBI:15378"/>
        <dbReference type="ChEBI" id="CHEBI:30616"/>
        <dbReference type="ChEBI" id="CHEBI:43474"/>
        <dbReference type="ChEBI" id="CHEBI:456216"/>
        <dbReference type="EC" id="5.6.2.3"/>
    </reaction>
</comment>
<keyword evidence="1" id="KW-0067">ATP-binding</keyword>
<proteinExistence type="inferred from homology"/>
<dbReference type="GO" id="GO:0016887">
    <property type="term" value="F:ATP hydrolysis activity"/>
    <property type="evidence" value="ECO:0007669"/>
    <property type="project" value="RHEA"/>
</dbReference>
<dbReference type="GO" id="GO:0006281">
    <property type="term" value="P:DNA repair"/>
    <property type="evidence" value="ECO:0007669"/>
    <property type="project" value="UniProtKB-KW"/>
</dbReference>
<gene>
    <name evidence="3" type="ORF">ALC57_17464</name>
</gene>
<evidence type="ECO:0000259" key="2">
    <source>
        <dbReference type="Pfam" id="PF05970"/>
    </source>
</evidence>
<keyword evidence="1" id="KW-0234">DNA repair</keyword>
<dbReference type="Pfam" id="PF05970">
    <property type="entry name" value="PIF1"/>
    <property type="match status" value="1"/>
</dbReference>
<sequence>YIGPMNISCIHCNAKHFIAEKVANRGVSFHDCCNHGAIYIKPLPKPPKYMQNLFNGNHTKSNEFFNQIRCYNNSFAFASFNANLITFKERRPGPYCFKIQGQIYYQINTSLYAEPNENPTNGQLFIVDSNEAVEHRINKNSKLDLEILKKLEHIMRKSNVFAQSYLMMYEELKKQEQSEMECGKVMELQLTFTLRPGMDRRRYNIQRSNEVAIVFSTNASGEIPDSYVTIRNKSTKILQQVSSMDPNVEPWIYPLFYIYGTQGWHRNLKKLNSERRITRAQYIRYCMAIRNEFNIFLLGRRLFQQKIQDKSHIVLRLPVHLPNEQNIIIENECVEDAFFSTIDQVTMLIDYFALNMRDEEARNYLYIDIPRYYSFRKIKINGKNVSRWTKRNNYFNCIGRIYTVSPTKIELFHLRLLLLTIKGATSFQNLKVVNGETHQTFSAACLALGLIEDDDEWNRAMHEAVKWMMPQQLRRLFSRILIHCNPLYPEKLWESFKDALSEDYVRKNGILNGLKKTCNQINNMLLSEGKSFADFLNMEQLINNDEVTDYLTEQESEIGMKQYKQLNDKQKEIIDIILDRLDNNSANSHCFYIDGPGGSGKTFIYTTIYYLTKIRNKRVCTMAFTGIAATLLPCGKTVHKTFGLPAPLFEDSTSAIKIQSKEAKYLKEIDIFIWDEATMAPRYALEIIDRTLRDFTKNKLPFGGKIIIMGGDFRQLLPIKTHSTRNEIVDLSIKFSSTWKYFEKFTLSKNMRVLSFKNNLSPTCLPPHELRLRPNSVIMLIRNLSINEGLCNGTRLLVEEFANHLLKCKIITGDKAGEIVFLNRITLYCENIYPFTFTRRQFPVRLAFAMTINKSQGQTFEKVGIDLRKDVFNHGQLYVAFSRVRTWQGLKVFLGNQRENRFVKNWVYKEIFS</sequence>
<comment type="similarity">
    <text evidence="1">Belongs to the helicase family.</text>
</comment>